<accession>A0A4R4Y2M7</accession>
<evidence type="ECO:0000313" key="4">
    <source>
        <dbReference type="Proteomes" id="UP000294947"/>
    </source>
</evidence>
<evidence type="ECO:0000259" key="2">
    <source>
        <dbReference type="Pfam" id="PF07282"/>
    </source>
</evidence>
<dbReference type="GO" id="GO:0003677">
    <property type="term" value="F:DNA binding"/>
    <property type="evidence" value="ECO:0007669"/>
    <property type="project" value="UniProtKB-KW"/>
</dbReference>
<dbReference type="Proteomes" id="UP000294947">
    <property type="component" value="Unassembled WGS sequence"/>
</dbReference>
<dbReference type="Pfam" id="PF07282">
    <property type="entry name" value="Cas12f1-like_TNB"/>
    <property type="match status" value="1"/>
</dbReference>
<organism evidence="3 4">
    <name type="scientific">Saccharopolyspora elongata</name>
    <dbReference type="NCBI Taxonomy" id="2530387"/>
    <lineage>
        <taxon>Bacteria</taxon>
        <taxon>Bacillati</taxon>
        <taxon>Actinomycetota</taxon>
        <taxon>Actinomycetes</taxon>
        <taxon>Pseudonocardiales</taxon>
        <taxon>Pseudonocardiaceae</taxon>
        <taxon>Saccharopolyspora</taxon>
    </lineage>
</organism>
<dbReference type="OrthoDB" id="501880at2"/>
<protein>
    <submittedName>
        <fullName evidence="3">Transposase</fullName>
    </submittedName>
</protein>
<gene>
    <name evidence="3" type="ORF">E1288_39095</name>
</gene>
<keyword evidence="4" id="KW-1185">Reference proteome</keyword>
<dbReference type="InterPro" id="IPR010095">
    <property type="entry name" value="Cas12f1-like_TNB"/>
</dbReference>
<evidence type="ECO:0000256" key="1">
    <source>
        <dbReference type="ARBA" id="ARBA00023125"/>
    </source>
</evidence>
<proteinExistence type="predicted"/>
<keyword evidence="1" id="KW-0238">DNA-binding</keyword>
<dbReference type="AlphaFoldDB" id="A0A4R4Y2M7"/>
<comment type="caution">
    <text evidence="3">The sequence shown here is derived from an EMBL/GenBank/DDBJ whole genome shotgun (WGS) entry which is preliminary data.</text>
</comment>
<evidence type="ECO:0000313" key="3">
    <source>
        <dbReference type="EMBL" id="TDD38316.1"/>
    </source>
</evidence>
<reference evidence="3 4" key="1">
    <citation type="submission" date="2019-03" db="EMBL/GenBank/DDBJ databases">
        <title>Draft genome sequences of novel Actinobacteria.</title>
        <authorList>
            <person name="Sahin N."/>
            <person name="Ay H."/>
            <person name="Saygin H."/>
        </authorList>
    </citation>
    <scope>NUCLEOTIDE SEQUENCE [LARGE SCALE GENOMIC DNA]</scope>
    <source>
        <strain evidence="3 4">7K502</strain>
    </source>
</reference>
<feature type="domain" description="Cas12f1-like TNB" evidence="2">
    <location>
        <begin position="356"/>
        <end position="413"/>
    </location>
</feature>
<sequence>MKVTRVAYSKNVNPGKYAQLEEQALRLGCVRSMVWDRYGSVAGAGVSDRAIRDQWMVDGTAADFDVLANAWKETVRDAVADITASRAAAKTKVRKVIALRDVSQAERKRLYELLKRDQWASDPYLSRQMRKHWKRGRNRTRNQIIIRSDNVRTFTLIEGGNVWLAVPGLKPRSSVAVPLGTTVAPSGTLRVLLRAGRIEVHYQIDDATLKSAQRPCGTRAVGVDKGYSEVFTDSDGQHHGTELGDLLTSESDYRKVKNAHRAKLRAIAEKAEESGERAKAQRIRDNNLGTLKRQRRSAAWQRRVRNITFQAAHAVADKAGVIVAEDLTKTFTGRKRLGRNTNRRLAAWTKGVTAEALQTVSERRSSVLRLVNAAYTSQAIPGTSSLGKRVGDQLHCTRCGVVWHADHAAAINILDRDADPDIGLYTPHTRVKQILQERDRRRSRLPDQDSNTTRQCRCGERINRFQPTVIKE</sequence>
<dbReference type="EMBL" id="SMKW01000087">
    <property type="protein sequence ID" value="TDD38316.1"/>
    <property type="molecule type" value="Genomic_DNA"/>
</dbReference>
<name>A0A4R4Y2M7_9PSEU</name>